<dbReference type="Pfam" id="PF19832">
    <property type="entry name" value="DUF6313"/>
    <property type="match status" value="1"/>
</dbReference>
<dbReference type="RefSeq" id="WP_420856834.1">
    <property type="nucleotide sequence ID" value="NZ_FOGO01000020.1"/>
</dbReference>
<proteinExistence type="predicted"/>
<dbReference type="EMBL" id="FOGO01000020">
    <property type="protein sequence ID" value="SES36696.1"/>
    <property type="molecule type" value="Genomic_DNA"/>
</dbReference>
<gene>
    <name evidence="1" type="ORF">SAMN05421870_12039</name>
</gene>
<reference evidence="2" key="1">
    <citation type="submission" date="2016-10" db="EMBL/GenBank/DDBJ databases">
        <authorList>
            <person name="Varghese N."/>
            <person name="Submissions S."/>
        </authorList>
    </citation>
    <scope>NUCLEOTIDE SEQUENCE [LARGE SCALE GENOMIC DNA]</scope>
    <source>
        <strain evidence="2">CGMCC 4.6825</strain>
    </source>
</reference>
<accession>A0A1H9WRY5</accession>
<name>A0A1H9WRY5_9ACTN</name>
<protein>
    <submittedName>
        <fullName evidence="1">Uncharacterized protein</fullName>
    </submittedName>
</protein>
<dbReference type="InterPro" id="IPR046280">
    <property type="entry name" value="DUF6313"/>
</dbReference>
<keyword evidence="2" id="KW-1185">Reference proteome</keyword>
<evidence type="ECO:0000313" key="1">
    <source>
        <dbReference type="EMBL" id="SES36696.1"/>
    </source>
</evidence>
<dbReference type="Proteomes" id="UP000182841">
    <property type="component" value="Unassembled WGS sequence"/>
</dbReference>
<evidence type="ECO:0000313" key="2">
    <source>
        <dbReference type="Proteomes" id="UP000182841"/>
    </source>
</evidence>
<organism evidence="1 2">
    <name type="scientific">Streptomyces qinglanensis</name>
    <dbReference type="NCBI Taxonomy" id="943816"/>
    <lineage>
        <taxon>Bacteria</taxon>
        <taxon>Bacillati</taxon>
        <taxon>Actinomycetota</taxon>
        <taxon>Actinomycetes</taxon>
        <taxon>Kitasatosporales</taxon>
        <taxon>Streptomycetaceae</taxon>
        <taxon>Streptomyces</taxon>
    </lineage>
</organism>
<sequence length="88" mass="9654">MRTLSELHAEGGEARIFANMFVTPLHGGDWGTAKDHWTRTVEHVANNVKELEAMPVAEAARTAENLARSLCSNLATVGRCWACAYALR</sequence>
<dbReference type="AlphaFoldDB" id="A0A1H9WRY5"/>